<dbReference type="Gene3D" id="1.10.10.1850">
    <property type="entry name" value="Sporulation protein-like"/>
    <property type="match status" value="1"/>
</dbReference>
<dbReference type="InterPro" id="IPR025468">
    <property type="entry name" value="TTRAP"/>
</dbReference>
<dbReference type="AlphaFoldDB" id="A0A329UAR3"/>
<keyword evidence="2" id="KW-1185">Reference proteome</keyword>
<proteinExistence type="predicted"/>
<dbReference type="RefSeq" id="WP_112145759.1">
    <property type="nucleotide sequence ID" value="NZ_PRLC01000013.1"/>
</dbReference>
<dbReference type="Proteomes" id="UP000250429">
    <property type="component" value="Unassembled WGS sequence"/>
</dbReference>
<organism evidence="1 2">
    <name type="scientific">Faecalibacterium hattorii</name>
    <dbReference type="NCBI Taxonomy" id="2935520"/>
    <lineage>
        <taxon>Bacteria</taxon>
        <taxon>Bacillati</taxon>
        <taxon>Bacillota</taxon>
        <taxon>Clostridia</taxon>
        <taxon>Eubacteriales</taxon>
        <taxon>Oscillospiraceae</taxon>
        <taxon>Faecalibacterium</taxon>
    </lineage>
</organism>
<gene>
    <name evidence="1" type="ORF">C4N23_09965</name>
</gene>
<dbReference type="Pfam" id="PF14203">
    <property type="entry name" value="TTRAP"/>
    <property type="match status" value="1"/>
</dbReference>
<sequence length="70" mass="7816">MSMVQFTVEETNLLSIYHEGGKAQLMENMTAALPDMDADMRELARRTLSKVDALTDEEYAELAVYAADEA</sequence>
<evidence type="ECO:0000313" key="1">
    <source>
        <dbReference type="EMBL" id="RAW59231.1"/>
    </source>
</evidence>
<name>A0A329UAR3_9FIRM</name>
<dbReference type="InterPro" id="IPR041965">
    <property type="entry name" value="TTRAP_sf"/>
</dbReference>
<comment type="caution">
    <text evidence="1">The sequence shown here is derived from an EMBL/GenBank/DDBJ whole genome shotgun (WGS) entry which is preliminary data.</text>
</comment>
<dbReference type="EMBL" id="PRLC01000013">
    <property type="protein sequence ID" value="RAW59231.1"/>
    <property type="molecule type" value="Genomic_DNA"/>
</dbReference>
<protein>
    <submittedName>
        <fullName evidence="1">Conjugal transfer protein</fullName>
    </submittedName>
</protein>
<evidence type="ECO:0000313" key="2">
    <source>
        <dbReference type="Proteomes" id="UP000250429"/>
    </source>
</evidence>
<accession>A0A329UAR3</accession>
<reference evidence="1 2" key="1">
    <citation type="submission" date="2018-02" db="EMBL/GenBank/DDBJ databases">
        <title>Complete genome sequencing of Faecalibacterium prausnitzii strains isolated from the human gut.</title>
        <authorList>
            <person name="Fitzgerald B.C."/>
            <person name="Shkoporov A.N."/>
            <person name="Ross P.R."/>
            <person name="Hill C."/>
        </authorList>
    </citation>
    <scope>NUCLEOTIDE SEQUENCE [LARGE SCALE GENOMIC DNA]</scope>
    <source>
        <strain evidence="1 2">APC922/41-1</strain>
    </source>
</reference>